<dbReference type="GO" id="GO:0046872">
    <property type="term" value="F:metal ion binding"/>
    <property type="evidence" value="ECO:0007669"/>
    <property type="project" value="UniProtKB-KW"/>
</dbReference>
<dbReference type="Gene3D" id="3.90.45.10">
    <property type="entry name" value="Peptide deformylase"/>
    <property type="match status" value="1"/>
</dbReference>
<evidence type="ECO:0000256" key="1">
    <source>
        <dbReference type="ARBA" id="ARBA00010759"/>
    </source>
</evidence>
<keyword evidence="2" id="KW-0408">Iron</keyword>
<dbReference type="KEGG" id="buh:BUAMB_471"/>
<dbReference type="NCBIfam" id="TIGR00079">
    <property type="entry name" value="pept_deformyl"/>
    <property type="match status" value="1"/>
</dbReference>
<dbReference type="SUPFAM" id="SSF56420">
    <property type="entry name" value="Peptide deformylase"/>
    <property type="match status" value="1"/>
</dbReference>
<dbReference type="CDD" id="cd00487">
    <property type="entry name" value="Pep_deformylase"/>
    <property type="match status" value="1"/>
</dbReference>
<name>G2LPX8_BUCUM</name>
<dbReference type="GO" id="GO:0006412">
    <property type="term" value="P:translation"/>
    <property type="evidence" value="ECO:0007669"/>
    <property type="project" value="UniProtKB-UniRule"/>
</dbReference>
<keyword evidence="2" id="KW-0378">Hydrolase</keyword>
<dbReference type="EC" id="3.5.1.88" evidence="2"/>
<dbReference type="Proteomes" id="UP000006139">
    <property type="component" value="Chromosome"/>
</dbReference>
<proteinExistence type="inferred from homology"/>
<keyword evidence="2" id="KW-0648">Protein biosynthesis</keyword>
<dbReference type="EMBL" id="CP002648">
    <property type="protein sequence ID" value="AEO08265.1"/>
    <property type="molecule type" value="Genomic_DNA"/>
</dbReference>
<comment type="cofactor">
    <cofactor evidence="2">
        <name>Fe(2+)</name>
        <dbReference type="ChEBI" id="CHEBI:29033"/>
    </cofactor>
    <text evidence="2">Binds 1 Fe(2+) ion.</text>
</comment>
<dbReference type="PATRIC" id="fig|1005057.4.peg.449"/>
<protein>
    <recommendedName>
        <fullName evidence="2">Peptide deformylase</fullName>
        <shortName evidence="2">PDF</shortName>
        <ecNumber evidence="2">3.5.1.88</ecNumber>
    </recommendedName>
    <alternativeName>
        <fullName evidence="2">Polypeptide deformylase</fullName>
    </alternativeName>
</protein>
<gene>
    <name evidence="2 3" type="primary">def</name>
    <name evidence="3" type="ORF">BUAMB_471</name>
</gene>
<evidence type="ECO:0000313" key="3">
    <source>
        <dbReference type="EMBL" id="AEO08265.1"/>
    </source>
</evidence>
<comment type="function">
    <text evidence="2">Removes the formyl group from the N-terminal Met of newly synthesized proteins. Requires at least a dipeptide for an efficient rate of reaction. N-terminal L-methionine is a prerequisite for activity but the enzyme has broad specificity at other positions.</text>
</comment>
<organism evidence="3 4">
    <name type="scientific">Buchnera aphidicola str. Ua</name>
    <name type="common">Uroleucon ambrosiae</name>
    <dbReference type="NCBI Taxonomy" id="1005057"/>
    <lineage>
        <taxon>Bacteria</taxon>
        <taxon>Pseudomonadati</taxon>
        <taxon>Pseudomonadota</taxon>
        <taxon>Gammaproteobacteria</taxon>
        <taxon>Enterobacterales</taxon>
        <taxon>Erwiniaceae</taxon>
        <taxon>Buchnera</taxon>
    </lineage>
</organism>
<keyword evidence="2" id="KW-0479">Metal-binding</keyword>
<feature type="binding site" evidence="2">
    <location>
        <position position="137"/>
    </location>
    <ligand>
        <name>Fe cation</name>
        <dbReference type="ChEBI" id="CHEBI:24875"/>
    </ligand>
</feature>
<dbReference type="OrthoDB" id="9804313at2"/>
<dbReference type="Pfam" id="PF01327">
    <property type="entry name" value="Pep_deformylase"/>
    <property type="match status" value="1"/>
</dbReference>
<dbReference type="HOGENOM" id="CLU_061901_2_1_6"/>
<feature type="binding site" evidence="2">
    <location>
        <position position="133"/>
    </location>
    <ligand>
        <name>Fe cation</name>
        <dbReference type="ChEBI" id="CHEBI:24875"/>
    </ligand>
</feature>
<dbReference type="PANTHER" id="PTHR10458:SF22">
    <property type="entry name" value="PEPTIDE DEFORMYLASE"/>
    <property type="match status" value="1"/>
</dbReference>
<evidence type="ECO:0000313" key="4">
    <source>
        <dbReference type="Proteomes" id="UP000006139"/>
    </source>
</evidence>
<comment type="catalytic activity">
    <reaction evidence="2">
        <text>N-terminal N-formyl-L-methionyl-[peptide] + H2O = N-terminal L-methionyl-[peptide] + formate</text>
        <dbReference type="Rhea" id="RHEA:24420"/>
        <dbReference type="Rhea" id="RHEA-COMP:10639"/>
        <dbReference type="Rhea" id="RHEA-COMP:10640"/>
        <dbReference type="ChEBI" id="CHEBI:15377"/>
        <dbReference type="ChEBI" id="CHEBI:15740"/>
        <dbReference type="ChEBI" id="CHEBI:49298"/>
        <dbReference type="ChEBI" id="CHEBI:64731"/>
        <dbReference type="EC" id="3.5.1.88"/>
    </reaction>
</comment>
<dbReference type="InterPro" id="IPR023635">
    <property type="entry name" value="Peptide_deformylase"/>
</dbReference>
<dbReference type="PRINTS" id="PR01576">
    <property type="entry name" value="PDEFORMYLASE"/>
</dbReference>
<accession>G2LPX8</accession>
<dbReference type="eggNOG" id="COG0242">
    <property type="taxonomic scope" value="Bacteria"/>
</dbReference>
<dbReference type="AlphaFoldDB" id="G2LPX8"/>
<comment type="similarity">
    <text evidence="1 2">Belongs to the polypeptide deformylase family.</text>
</comment>
<dbReference type="RefSeq" id="WP_014500168.1">
    <property type="nucleotide sequence ID" value="NC_017259.1"/>
</dbReference>
<dbReference type="PIRSF" id="PIRSF004749">
    <property type="entry name" value="Pep_def"/>
    <property type="match status" value="1"/>
</dbReference>
<dbReference type="STRING" id="1005057.BUAMB_471"/>
<dbReference type="InterPro" id="IPR036821">
    <property type="entry name" value="Peptide_deformylase_sf"/>
</dbReference>
<dbReference type="PANTHER" id="PTHR10458">
    <property type="entry name" value="PEPTIDE DEFORMYLASE"/>
    <property type="match status" value="1"/>
</dbReference>
<feature type="binding site" evidence="2">
    <location>
        <position position="91"/>
    </location>
    <ligand>
        <name>Fe cation</name>
        <dbReference type="ChEBI" id="CHEBI:24875"/>
    </ligand>
</feature>
<dbReference type="NCBIfam" id="NF001159">
    <property type="entry name" value="PRK00150.1-3"/>
    <property type="match status" value="1"/>
</dbReference>
<evidence type="ECO:0000256" key="2">
    <source>
        <dbReference type="HAMAP-Rule" id="MF_00163"/>
    </source>
</evidence>
<sequence>MSCLQILYYPDTRLRLIAKPVTEINKNTKKIINNMIDTMHEKEGIGLAATQVNIQLQIIVINIMQKKDTNLVLINPKIIQKEGHISIQEGCLSIPEYRASIPRFNYIRVKSINQYGEKKEIEAKSIMSVCIQHEIDHLQGKLFIDYLSKFKKDRIEKKFQKLKKNKKIFTKGI</sequence>
<reference evidence="3 4" key="1">
    <citation type="journal article" date="2011" name="PLoS Genet.">
        <title>Sequence conservation and functional constraint on intergenic spacers in reduced genomes of the obligate symbiont buchnera.</title>
        <authorList>
            <person name="Degnan P.H."/>
            <person name="Ochman H."/>
            <person name="Moran N.A."/>
        </authorList>
    </citation>
    <scope>NUCLEOTIDE SEQUENCE [LARGE SCALE GENOMIC DNA]</scope>
    <source>
        <strain evidence="3 4">Ua</strain>
    </source>
</reference>
<dbReference type="HAMAP" id="MF_00163">
    <property type="entry name" value="Pep_deformylase"/>
    <property type="match status" value="1"/>
</dbReference>
<dbReference type="GO" id="GO:0042586">
    <property type="term" value="F:peptide deformylase activity"/>
    <property type="evidence" value="ECO:0007669"/>
    <property type="project" value="UniProtKB-UniRule"/>
</dbReference>
<feature type="active site" evidence="2">
    <location>
        <position position="134"/>
    </location>
</feature>